<accession>A0A182D4S5</accession>
<dbReference type="AlphaFoldDB" id="A0A182D4S5"/>
<proteinExistence type="predicted"/>
<reference evidence="1" key="1">
    <citation type="journal article" date="2015" name="Genome Announc.">
        <title>Complete Genome Sequence of the Bacteriochlorophyll b-Producing Photosynthetic Bacterium Blastochloris viridis.</title>
        <authorList>
            <person name="Tsukatani Y."/>
            <person name="Hirose Y."/>
            <person name="Harada J."/>
            <person name="Misawa N."/>
            <person name="Mori K."/>
            <person name="Inoue K."/>
            <person name="Tamiaki H."/>
        </authorList>
    </citation>
    <scope>NUCLEOTIDE SEQUENCE [LARGE SCALE GENOMIC DNA]</scope>
    <source>
        <strain evidence="1">DSM 133</strain>
    </source>
</reference>
<evidence type="ECO:0000313" key="1">
    <source>
        <dbReference type="EMBL" id="BAS00426.1"/>
    </source>
</evidence>
<organism evidence="1">
    <name type="scientific">Blastochloris viridis</name>
    <name type="common">Rhodopseudomonas viridis</name>
    <dbReference type="NCBI Taxonomy" id="1079"/>
    <lineage>
        <taxon>Bacteria</taxon>
        <taxon>Pseudomonadati</taxon>
        <taxon>Pseudomonadota</taxon>
        <taxon>Alphaproteobacteria</taxon>
        <taxon>Hyphomicrobiales</taxon>
        <taxon>Blastochloridaceae</taxon>
        <taxon>Blastochloris</taxon>
    </lineage>
</organism>
<gene>
    <name evidence="1" type="ORF">BV133_2832</name>
</gene>
<dbReference type="EMBL" id="AP014854">
    <property type="protein sequence ID" value="BAS00426.1"/>
    <property type="molecule type" value="Genomic_DNA"/>
</dbReference>
<sequence>MADAAPHARSRVFHRLEHSPQRRIPAFCEILNVTSKA</sequence>
<protein>
    <submittedName>
        <fullName evidence="1">Uncharacterized protein</fullName>
    </submittedName>
</protein>
<name>A0A182D4S5_BLAVI</name>